<feature type="transmembrane region" description="Helical" evidence="6">
    <location>
        <begin position="71"/>
        <end position="89"/>
    </location>
</feature>
<comment type="catalytic activity">
    <reaction evidence="4">
        <text>a quinol + 2 Fe(III)-[cytochrome c](out) = a quinone + 2 Fe(II)-[cytochrome c](out) + 2 H(+)(out)</text>
        <dbReference type="Rhea" id="RHEA:11484"/>
        <dbReference type="Rhea" id="RHEA-COMP:10350"/>
        <dbReference type="Rhea" id="RHEA-COMP:14399"/>
        <dbReference type="ChEBI" id="CHEBI:15378"/>
        <dbReference type="ChEBI" id="CHEBI:24646"/>
        <dbReference type="ChEBI" id="CHEBI:29033"/>
        <dbReference type="ChEBI" id="CHEBI:29034"/>
        <dbReference type="ChEBI" id="CHEBI:132124"/>
        <dbReference type="EC" id="7.1.1.8"/>
    </reaction>
</comment>
<dbReference type="PROSITE" id="PS51002">
    <property type="entry name" value="CYTB_NTER"/>
    <property type="match status" value="1"/>
</dbReference>
<dbReference type="Proteomes" id="UP001596496">
    <property type="component" value="Unassembled WGS sequence"/>
</dbReference>
<keyword evidence="6" id="KW-1133">Transmembrane helix</keyword>
<dbReference type="EC" id="7.1.1.8" evidence="2"/>
<evidence type="ECO:0000256" key="4">
    <source>
        <dbReference type="ARBA" id="ARBA00029351"/>
    </source>
</evidence>
<evidence type="ECO:0000256" key="2">
    <source>
        <dbReference type="ARBA" id="ARBA00012951"/>
    </source>
</evidence>
<dbReference type="SUPFAM" id="SSF81342">
    <property type="entry name" value="Transmembrane di-heme cytochromes"/>
    <property type="match status" value="1"/>
</dbReference>
<sequence>MRQLMGDILVYCFVVVLLTGGFLAYYYEPGGGTVAYDGSYAPLQGAQMSDAYASVLKIRMDVRGGLLVRQLHHNSSVLLGLGVVAWILFGRFRYGFAALGLGALTGLAGYASADDLLSGTFLAKVPIPVWYGLHLTAAATLGAVLVVSSRREAAQRPRTLGFVALSIGLTALAIYSL</sequence>
<feature type="transmembrane region" description="Helical" evidence="6">
    <location>
        <begin position="125"/>
        <end position="147"/>
    </location>
</feature>
<dbReference type="InterPro" id="IPR027387">
    <property type="entry name" value="Cytb/b6-like_sf"/>
</dbReference>
<accession>A0ABW2NZK9</accession>
<keyword evidence="9" id="KW-1185">Reference proteome</keyword>
<reference evidence="9" key="1">
    <citation type="journal article" date="2019" name="Int. J. Syst. Evol. Microbiol.">
        <title>The Global Catalogue of Microorganisms (GCM) 10K type strain sequencing project: providing services to taxonomists for standard genome sequencing and annotation.</title>
        <authorList>
            <consortium name="The Broad Institute Genomics Platform"/>
            <consortium name="The Broad Institute Genome Sequencing Center for Infectious Disease"/>
            <person name="Wu L."/>
            <person name="Ma J."/>
        </authorList>
    </citation>
    <scope>NUCLEOTIDE SEQUENCE [LARGE SCALE GENOMIC DNA]</scope>
    <source>
        <strain evidence="9">CECT 7649</strain>
    </source>
</reference>
<evidence type="ECO:0000256" key="3">
    <source>
        <dbReference type="ARBA" id="ARBA00016116"/>
    </source>
</evidence>
<evidence type="ECO:0000256" key="1">
    <source>
        <dbReference type="ARBA" id="ARBA00001971"/>
    </source>
</evidence>
<evidence type="ECO:0000259" key="7">
    <source>
        <dbReference type="PROSITE" id="PS51002"/>
    </source>
</evidence>
<protein>
    <recommendedName>
        <fullName evidence="3">Cytochrome bc1 complex cytochrome b subunit</fullName>
        <ecNumber evidence="2">7.1.1.8</ecNumber>
    </recommendedName>
    <alternativeName>
        <fullName evidence="5">Cytochrome bc1 reductase complex subunit QcrB</fullName>
    </alternativeName>
</protein>
<feature type="transmembrane region" description="Helical" evidence="6">
    <location>
        <begin position="96"/>
        <end position="113"/>
    </location>
</feature>
<evidence type="ECO:0000313" key="8">
    <source>
        <dbReference type="EMBL" id="MFC7381595.1"/>
    </source>
</evidence>
<evidence type="ECO:0000313" key="9">
    <source>
        <dbReference type="Proteomes" id="UP001596496"/>
    </source>
</evidence>
<dbReference type="EMBL" id="JBHTCG010000003">
    <property type="protein sequence ID" value="MFC7381595.1"/>
    <property type="molecule type" value="Genomic_DNA"/>
</dbReference>
<comment type="cofactor">
    <cofactor evidence="1">
        <name>heme</name>
        <dbReference type="ChEBI" id="CHEBI:30413"/>
    </cofactor>
</comment>
<comment type="caution">
    <text evidence="8">The sequence shown here is derived from an EMBL/GenBank/DDBJ whole genome shotgun (WGS) entry which is preliminary data.</text>
</comment>
<proteinExistence type="predicted"/>
<dbReference type="InterPro" id="IPR016174">
    <property type="entry name" value="Di-haem_cyt_TM"/>
</dbReference>
<dbReference type="Gene3D" id="1.20.810.10">
    <property type="entry name" value="Cytochrome Bc1 Complex, Chain C"/>
    <property type="match status" value="1"/>
</dbReference>
<feature type="transmembrane region" description="Helical" evidence="6">
    <location>
        <begin position="7"/>
        <end position="27"/>
    </location>
</feature>
<evidence type="ECO:0000256" key="6">
    <source>
        <dbReference type="SAM" id="Phobius"/>
    </source>
</evidence>
<feature type="transmembrane region" description="Helical" evidence="6">
    <location>
        <begin position="159"/>
        <end position="176"/>
    </location>
</feature>
<evidence type="ECO:0000256" key="5">
    <source>
        <dbReference type="ARBA" id="ARBA00029568"/>
    </source>
</evidence>
<organism evidence="8 9">
    <name type="scientific">Sphaerisporangium rhizosphaerae</name>
    <dbReference type="NCBI Taxonomy" id="2269375"/>
    <lineage>
        <taxon>Bacteria</taxon>
        <taxon>Bacillati</taxon>
        <taxon>Actinomycetota</taxon>
        <taxon>Actinomycetes</taxon>
        <taxon>Streptosporangiales</taxon>
        <taxon>Streptosporangiaceae</taxon>
        <taxon>Sphaerisporangium</taxon>
    </lineage>
</organism>
<keyword evidence="6" id="KW-0812">Transmembrane</keyword>
<gene>
    <name evidence="8" type="ORF">ACFQSB_05195</name>
</gene>
<name>A0ABW2NZK9_9ACTN</name>
<feature type="domain" description="Cytochrome b/b6 N-terminal region profile" evidence="7">
    <location>
        <begin position="1"/>
        <end position="177"/>
    </location>
</feature>
<keyword evidence="6" id="KW-0472">Membrane</keyword>
<dbReference type="RefSeq" id="WP_380824574.1">
    <property type="nucleotide sequence ID" value="NZ_JBHTCG010000003.1"/>
</dbReference>
<dbReference type="InterPro" id="IPR005797">
    <property type="entry name" value="Cyt_b/b6_N"/>
</dbReference>